<evidence type="ECO:0000313" key="1">
    <source>
        <dbReference type="EMBL" id="VVV02465.1"/>
    </source>
</evidence>
<sequence>MIQRIQSVYLLIVVLLGAVLPFFLPVWSTEEGTSVFATDQFMIMTVFGASAILALITIFLYKKRKLQISLGRLNIILNFILLGFFVYWSLTLPGEMQISQKGIGMFLPILSIVFLAMANKAIKKDEALVKSADRIR</sequence>
<comment type="caution">
    <text evidence="1">The sequence shown here is derived from an EMBL/GenBank/DDBJ whole genome shotgun (WGS) entry which is preliminary data.</text>
</comment>
<dbReference type="EMBL" id="CABVMM010000022">
    <property type="protein sequence ID" value="VVV02465.1"/>
    <property type="molecule type" value="Genomic_DNA"/>
</dbReference>
<reference evidence="1" key="1">
    <citation type="submission" date="2019-09" db="EMBL/GenBank/DDBJ databases">
        <authorList>
            <person name="Rodrigo-Torres L."/>
            <person name="Arahal R. D."/>
            <person name="Lucena T."/>
        </authorList>
    </citation>
    <scope>NUCLEOTIDE SEQUENCE</scope>
    <source>
        <strain evidence="1">ISS653</strain>
    </source>
</reference>
<gene>
    <name evidence="1" type="ORF">FVB9532_03764</name>
</gene>
<accession>A0AC61YE63</accession>
<evidence type="ECO:0000313" key="2">
    <source>
        <dbReference type="Proteomes" id="UP000356253"/>
    </source>
</evidence>
<protein>
    <submittedName>
        <fullName evidence="1">Uncharacterized protein</fullName>
    </submittedName>
</protein>
<keyword evidence="2" id="KW-1185">Reference proteome</keyword>
<organism evidence="1 2">
    <name type="scientific">Mesonia oceanica</name>
    <dbReference type="NCBI Taxonomy" id="2687242"/>
    <lineage>
        <taxon>Bacteria</taxon>
        <taxon>Pseudomonadati</taxon>
        <taxon>Bacteroidota</taxon>
        <taxon>Flavobacteriia</taxon>
        <taxon>Flavobacteriales</taxon>
        <taxon>Flavobacteriaceae</taxon>
        <taxon>Mesonia</taxon>
    </lineage>
</organism>
<proteinExistence type="predicted"/>
<name>A0AC61YE63_9FLAO</name>
<dbReference type="Proteomes" id="UP000356253">
    <property type="component" value="Unassembled WGS sequence"/>
</dbReference>